<evidence type="ECO:0000259" key="7">
    <source>
        <dbReference type="SMART" id="SM00278"/>
    </source>
</evidence>
<dbReference type="GO" id="GO:0009378">
    <property type="term" value="F:four-way junction helicase activity"/>
    <property type="evidence" value="ECO:0007669"/>
    <property type="project" value="InterPro"/>
</dbReference>
<evidence type="ECO:0000256" key="4">
    <source>
        <dbReference type="ARBA" id="ARBA00023172"/>
    </source>
</evidence>
<evidence type="ECO:0000313" key="9">
    <source>
        <dbReference type="Proteomes" id="UP000177958"/>
    </source>
</evidence>
<accession>A0A1F6DCD6</accession>
<dbReference type="CDD" id="cd14332">
    <property type="entry name" value="UBA_RuvA_C"/>
    <property type="match status" value="1"/>
</dbReference>
<comment type="domain">
    <text evidence="6">Has three domains with a flexible linker between the domains II and III and assumes an 'L' shape. Domain III is highly mobile and contacts RuvB.</text>
</comment>
<feature type="domain" description="Helix-hairpin-helix DNA-binding motif class 1" evidence="7">
    <location>
        <begin position="107"/>
        <end position="126"/>
    </location>
</feature>
<dbReference type="Pfam" id="PF14520">
    <property type="entry name" value="HHH_5"/>
    <property type="match status" value="1"/>
</dbReference>
<dbReference type="EMBL" id="MFKX01000001">
    <property type="protein sequence ID" value="OGG58672.1"/>
    <property type="molecule type" value="Genomic_DNA"/>
</dbReference>
<comment type="caution">
    <text evidence="8">The sequence shown here is derived from an EMBL/GenBank/DDBJ whole genome shotgun (WGS) entry which is preliminary data.</text>
</comment>
<evidence type="ECO:0000256" key="1">
    <source>
        <dbReference type="ARBA" id="ARBA00022490"/>
    </source>
</evidence>
<dbReference type="InterPro" id="IPR000085">
    <property type="entry name" value="RuvA"/>
</dbReference>
<dbReference type="SUPFAM" id="SSF47781">
    <property type="entry name" value="RuvA domain 2-like"/>
    <property type="match status" value="1"/>
</dbReference>
<evidence type="ECO:0000313" key="8">
    <source>
        <dbReference type="EMBL" id="OGG58672.1"/>
    </source>
</evidence>
<dbReference type="GO" id="GO:0006281">
    <property type="term" value="P:DNA repair"/>
    <property type="evidence" value="ECO:0007669"/>
    <property type="project" value="UniProtKB-UniRule"/>
</dbReference>
<evidence type="ECO:0000256" key="2">
    <source>
        <dbReference type="ARBA" id="ARBA00022763"/>
    </source>
</evidence>
<dbReference type="Gene3D" id="2.40.50.140">
    <property type="entry name" value="Nucleic acid-binding proteins"/>
    <property type="match status" value="1"/>
</dbReference>
<dbReference type="Pfam" id="PF01330">
    <property type="entry name" value="RuvA_N"/>
    <property type="match status" value="1"/>
</dbReference>
<dbReference type="GO" id="GO:0000400">
    <property type="term" value="F:four-way junction DNA binding"/>
    <property type="evidence" value="ECO:0007669"/>
    <property type="project" value="UniProtKB-UniRule"/>
</dbReference>
<dbReference type="GO" id="GO:0005737">
    <property type="term" value="C:cytoplasm"/>
    <property type="evidence" value="ECO:0007669"/>
    <property type="project" value="UniProtKB-SubCell"/>
</dbReference>
<comment type="similarity">
    <text evidence="6">Belongs to the RuvA family.</text>
</comment>
<dbReference type="Proteomes" id="UP000177958">
    <property type="component" value="Unassembled WGS sequence"/>
</dbReference>
<dbReference type="SUPFAM" id="SSF50249">
    <property type="entry name" value="Nucleic acid-binding proteins"/>
    <property type="match status" value="1"/>
</dbReference>
<dbReference type="SMART" id="SM00278">
    <property type="entry name" value="HhH1"/>
    <property type="match status" value="2"/>
</dbReference>
<keyword evidence="2 6" id="KW-0227">DNA damage</keyword>
<keyword evidence="8" id="KW-0067">ATP-binding</keyword>
<dbReference type="InterPro" id="IPR012340">
    <property type="entry name" value="NA-bd_OB-fold"/>
</dbReference>
<dbReference type="GO" id="GO:0006310">
    <property type="term" value="P:DNA recombination"/>
    <property type="evidence" value="ECO:0007669"/>
    <property type="project" value="UniProtKB-UniRule"/>
</dbReference>
<dbReference type="InterPro" id="IPR011114">
    <property type="entry name" value="RuvA_C"/>
</dbReference>
<feature type="region of interest" description="Domain III" evidence="6">
    <location>
        <begin position="146"/>
        <end position="190"/>
    </location>
</feature>
<protein>
    <recommendedName>
        <fullName evidence="6">Holliday junction branch migration complex subunit RuvA</fullName>
    </recommendedName>
</protein>
<comment type="caution">
    <text evidence="6">Lacks conserved residue(s) required for the propagation of feature annotation.</text>
</comment>
<dbReference type="SUPFAM" id="SSF46929">
    <property type="entry name" value="DNA helicase RuvA subunit, C-terminal domain"/>
    <property type="match status" value="1"/>
</dbReference>
<keyword evidence="4 6" id="KW-0233">DNA recombination</keyword>
<dbReference type="GO" id="GO:0048476">
    <property type="term" value="C:Holliday junction resolvase complex"/>
    <property type="evidence" value="ECO:0007669"/>
    <property type="project" value="UniProtKB-UniRule"/>
</dbReference>
<comment type="subcellular location">
    <subcellularLocation>
        <location evidence="6">Cytoplasm</location>
    </subcellularLocation>
</comment>
<dbReference type="Gene3D" id="1.10.150.20">
    <property type="entry name" value="5' to 3' exonuclease, C-terminal subdomain"/>
    <property type="match status" value="1"/>
</dbReference>
<dbReference type="Gene3D" id="1.10.8.10">
    <property type="entry name" value="DNA helicase RuvA subunit, C-terminal domain"/>
    <property type="match status" value="1"/>
</dbReference>
<dbReference type="AlphaFoldDB" id="A0A1F6DCD6"/>
<dbReference type="InterPro" id="IPR003583">
    <property type="entry name" value="Hlx-hairpin-Hlx_DNA-bd_motif"/>
</dbReference>
<evidence type="ECO:0000256" key="3">
    <source>
        <dbReference type="ARBA" id="ARBA00023125"/>
    </source>
</evidence>
<dbReference type="Pfam" id="PF07499">
    <property type="entry name" value="RuvA_C"/>
    <property type="match status" value="1"/>
</dbReference>
<dbReference type="InterPro" id="IPR036267">
    <property type="entry name" value="RuvA_C_sf"/>
</dbReference>
<dbReference type="InterPro" id="IPR013849">
    <property type="entry name" value="DNA_helicase_Holl-junc_RuvA_I"/>
</dbReference>
<keyword evidence="1 6" id="KW-0963">Cytoplasm</keyword>
<evidence type="ECO:0000256" key="6">
    <source>
        <dbReference type="HAMAP-Rule" id="MF_00031"/>
    </source>
</evidence>
<gene>
    <name evidence="6" type="primary">ruvA</name>
    <name evidence="8" type="ORF">A2853_02820</name>
</gene>
<sequence length="190" mass="19863">MIGKIEGVISAKRAGFVIISASGVGYKVAATRETLAALKEKASVSVWTHLAVRENALDLYGFRSEDELHLFELLLTVPGIGPKSALAVLDLSSLGTLRNAISAGNAAYLTNVSGIGKKTAEKIVLELKDKAGKSAEGSARSLSGDEEALEAMRALGYTPSEARDALRKVPTTIEGGSARLREALRIIGGA</sequence>
<proteinExistence type="inferred from homology"/>
<dbReference type="InterPro" id="IPR010994">
    <property type="entry name" value="RuvA_2-like"/>
</dbReference>
<keyword evidence="8" id="KW-0547">Nucleotide-binding</keyword>
<evidence type="ECO:0000256" key="5">
    <source>
        <dbReference type="ARBA" id="ARBA00023204"/>
    </source>
</evidence>
<keyword evidence="8" id="KW-0378">Hydrolase</keyword>
<dbReference type="GO" id="GO:0009379">
    <property type="term" value="C:Holliday junction helicase complex"/>
    <property type="evidence" value="ECO:0007669"/>
    <property type="project" value="InterPro"/>
</dbReference>
<organism evidence="8 9">
    <name type="scientific">Candidatus Kaiserbacteria bacterium RIFCSPHIGHO2_01_FULL_55_17</name>
    <dbReference type="NCBI Taxonomy" id="1798484"/>
    <lineage>
        <taxon>Bacteria</taxon>
        <taxon>Candidatus Kaiseribacteriota</taxon>
    </lineage>
</organism>
<keyword evidence="8" id="KW-0347">Helicase</keyword>
<dbReference type="NCBIfam" id="TIGR00084">
    <property type="entry name" value="ruvA"/>
    <property type="match status" value="1"/>
</dbReference>
<keyword evidence="5 6" id="KW-0234">DNA repair</keyword>
<name>A0A1F6DCD6_9BACT</name>
<keyword evidence="3 6" id="KW-0238">DNA-binding</keyword>
<dbReference type="HAMAP" id="MF_00031">
    <property type="entry name" value="DNA_HJ_migration_RuvA"/>
    <property type="match status" value="1"/>
</dbReference>
<comment type="subunit">
    <text evidence="6">Homotetramer. Forms an RuvA(8)-RuvB(12)-Holliday junction (HJ) complex. HJ DNA is sandwiched between 2 RuvA tetramers; dsDNA enters through RuvA and exits via RuvB. An RuvB hexamer assembles on each DNA strand where it exits the tetramer. Each RuvB hexamer is contacted by two RuvA subunits (via domain III) on 2 adjacent RuvB subunits; this complex drives branch migration. In the full resolvosome a probable DNA-RuvA(4)-RuvB(12)-RuvC(2) complex forms which resolves the HJ.</text>
</comment>
<comment type="function">
    <text evidence="6">The RuvA-RuvB-RuvC complex processes Holliday junction (HJ) DNA during genetic recombination and DNA repair, while the RuvA-RuvB complex plays an important role in the rescue of blocked DNA replication forks via replication fork reversal (RFR). RuvA specifically binds to HJ cruciform DNA, conferring on it an open structure. The RuvB hexamer acts as an ATP-dependent pump, pulling dsDNA into and through the RuvAB complex. HJ branch migration allows RuvC to scan DNA until it finds its consensus sequence, where it cleaves and resolves the cruciform DNA.</text>
</comment>
<feature type="domain" description="Helix-hairpin-helix DNA-binding motif class 1" evidence="7">
    <location>
        <begin position="72"/>
        <end position="91"/>
    </location>
</feature>
<reference evidence="8 9" key="1">
    <citation type="journal article" date="2016" name="Nat. Commun.">
        <title>Thousands of microbial genomes shed light on interconnected biogeochemical processes in an aquifer system.</title>
        <authorList>
            <person name="Anantharaman K."/>
            <person name="Brown C.T."/>
            <person name="Hug L.A."/>
            <person name="Sharon I."/>
            <person name="Castelle C.J."/>
            <person name="Probst A.J."/>
            <person name="Thomas B.C."/>
            <person name="Singh A."/>
            <person name="Wilkins M.J."/>
            <person name="Karaoz U."/>
            <person name="Brodie E.L."/>
            <person name="Williams K.H."/>
            <person name="Hubbard S.S."/>
            <person name="Banfield J.F."/>
        </authorList>
    </citation>
    <scope>NUCLEOTIDE SEQUENCE [LARGE SCALE GENOMIC DNA]</scope>
</reference>
<dbReference type="GO" id="GO:0005524">
    <property type="term" value="F:ATP binding"/>
    <property type="evidence" value="ECO:0007669"/>
    <property type="project" value="InterPro"/>
</dbReference>